<feature type="coiled-coil region" evidence="2">
    <location>
        <begin position="702"/>
        <end position="778"/>
    </location>
</feature>
<feature type="transmembrane region" description="Helical" evidence="3">
    <location>
        <begin position="497"/>
        <end position="522"/>
    </location>
</feature>
<evidence type="ECO:0000259" key="4">
    <source>
        <dbReference type="Pfam" id="PF10145"/>
    </source>
</evidence>
<keyword evidence="1" id="KW-1188">Viral release from host cell</keyword>
<evidence type="ECO:0000256" key="2">
    <source>
        <dbReference type="SAM" id="Coils"/>
    </source>
</evidence>
<reference evidence="5 6" key="1">
    <citation type="submission" date="2018-05" db="EMBL/GenBank/DDBJ databases">
        <title>Genomic Encyclopedia of Type Strains, Phase IV (KMG-IV): sequencing the most valuable type-strain genomes for metagenomic binning, comparative biology and taxonomic classification.</title>
        <authorList>
            <person name="Goeker M."/>
        </authorList>
    </citation>
    <scope>NUCLEOTIDE SEQUENCE [LARGE SCALE GENOMIC DNA]</scope>
    <source>
        <strain evidence="5 6">DSM 28556</strain>
    </source>
</reference>
<dbReference type="NCBIfam" id="TIGR01760">
    <property type="entry name" value="tape_meas_TP901"/>
    <property type="match status" value="1"/>
</dbReference>
<feature type="transmembrane region" description="Helical" evidence="3">
    <location>
        <begin position="542"/>
        <end position="569"/>
    </location>
</feature>
<keyword evidence="3" id="KW-0812">Transmembrane</keyword>
<dbReference type="Gene3D" id="1.10.287.2610">
    <property type="match status" value="1"/>
</dbReference>
<feature type="domain" description="Phage tail tape measure protein" evidence="4">
    <location>
        <begin position="200"/>
        <end position="398"/>
    </location>
</feature>
<dbReference type="AlphaFoldDB" id="A0A2V3W552"/>
<evidence type="ECO:0000313" key="6">
    <source>
        <dbReference type="Proteomes" id="UP000247978"/>
    </source>
</evidence>
<comment type="caution">
    <text evidence="5">The sequence shown here is derived from an EMBL/GenBank/DDBJ whole genome shotgun (WGS) entry which is preliminary data.</text>
</comment>
<name>A0A2V3W552_9BACI</name>
<keyword evidence="3" id="KW-0472">Membrane</keyword>
<keyword evidence="6" id="KW-1185">Reference proteome</keyword>
<keyword evidence="3" id="KW-1133">Transmembrane helix</keyword>
<feature type="coiled-coil region" evidence="2">
    <location>
        <begin position="409"/>
        <end position="436"/>
    </location>
</feature>
<keyword evidence="2" id="KW-0175">Coiled coil</keyword>
<dbReference type="InterPro" id="IPR010090">
    <property type="entry name" value="Phage_tape_meas"/>
</dbReference>
<sequence length="1135" mass="124039">MANVGDLKTKISLDSAQFQQSMASVNRELRGLKHEQKAVTSSGTGFARGVTELRSKADVLNRTLKVQREQVAELRRRYEESRKATGDNSKETQQANIAYQKAKAEMNKTENALKGITAEIQRQTNPWNKLSKSLDETGRKMQDIGRGMTSFGRSWSMRVTAPILGLGGAAVKVGMDFQEGMSKVQAISGATGEDFEKLKSQARDLGATTRFSATEAASGMEFLAMAGFETNEILDSMPGLLDLAAASGMDLGRSADIASNILSAFKYEASESGRVADVLAAGAASANTNVEQLGGAAKYAAPVFSTLGLEIEGLAASVGFMSDAGIQGEQAGRQLRQGLLRLANPTGEAADLIKDLGIKVFDADGNMKEMHQVVGELEKGLGDMDSKTRAASLAILFGSESTAGWSTLLDRGSKELEKYTKELENSEGAAAKMAEIMEDNARGALREFRSAAEEAGIAFSEHIIPALTDGIKWGTELVRKFGELDDSTQKNIIKMAAFAAAVGPVVLVMGNLVTGVGGLLRVGGKVAGMLGKAGGAGLLGRIGLMGSAAGPVGLATVAIGGLATGFYLLHKESKKNKEISTELAESYRSQADELQALVDEYNELNMKSRLTTEEFGRLMDIQSELNRTQNPALVAELKDEYKELAEKSGMTKEEIERLIEANNGIIEQSPQVEKSYTKQGNALVKSTDAVQKYIDNLNEMAMIELKAERAKALEREAEIMKEQTKLREELAIIDNELKFLTDAQLMSEEQRVSRLQEIEKELQNQKLTHNEISTLEEERVALNQAQLGEVRDMIDGLQKQRDEIVKKIDLNKEDLEKLQLIEAQMADLILSEVDLNFEKGEGLKKLDETIESLKEQRSEILSNMTEEEKRLGLYDDTLEHLNKSISKHEDVRDRIKEEVGYQSEANKKKEQGNDLLGKSNRFLIDGKYNLKNIGKEQDNTNKKIGAGRKEAQKMNKELDKDINKTINLKPSPSIASLDGALTKPLNRTIKLNTAVGGGAGLGYKDGTPPGGHPGGLFMAGEEGYELGRLGNRWEMLNFGMYDRPAGYEVFTHNESKRILRALNNMPGYAQGTNMGAETNRIVNRLNQPKQSNDSQPLVIELHVTSEIDGRVAGQAIERYVTEIQDRNKGVRENFA</sequence>
<dbReference type="OrthoDB" id="28713at2"/>
<accession>A0A2V3W552</accession>
<organism evidence="5 6">
    <name type="scientific">Pseudogracilibacillus auburnensis</name>
    <dbReference type="NCBI Taxonomy" id="1494959"/>
    <lineage>
        <taxon>Bacteria</taxon>
        <taxon>Bacillati</taxon>
        <taxon>Bacillota</taxon>
        <taxon>Bacilli</taxon>
        <taxon>Bacillales</taxon>
        <taxon>Bacillaceae</taxon>
        <taxon>Pseudogracilibacillus</taxon>
    </lineage>
</organism>
<dbReference type="Proteomes" id="UP000247978">
    <property type="component" value="Unassembled WGS sequence"/>
</dbReference>
<feature type="coiled-coil region" evidence="2">
    <location>
        <begin position="50"/>
        <end position="119"/>
    </location>
</feature>
<dbReference type="EMBL" id="QJJQ01000003">
    <property type="protein sequence ID" value="PXW88826.1"/>
    <property type="molecule type" value="Genomic_DNA"/>
</dbReference>
<evidence type="ECO:0000313" key="5">
    <source>
        <dbReference type="EMBL" id="PXW88826.1"/>
    </source>
</evidence>
<dbReference type="Pfam" id="PF10145">
    <property type="entry name" value="PhageMin_Tail"/>
    <property type="match status" value="1"/>
</dbReference>
<dbReference type="PANTHER" id="PTHR37813:SF1">
    <property type="entry name" value="FELS-2 PROPHAGE PROTEIN"/>
    <property type="match status" value="1"/>
</dbReference>
<gene>
    <name evidence="5" type="ORF">DFR56_103332</name>
</gene>
<dbReference type="RefSeq" id="WP_110394645.1">
    <property type="nucleotide sequence ID" value="NZ_JBHUHB010000001.1"/>
</dbReference>
<protein>
    <submittedName>
        <fullName evidence="5">TP901 family phage tail tape measure protein</fullName>
    </submittedName>
</protein>
<proteinExistence type="predicted"/>
<evidence type="ECO:0000256" key="1">
    <source>
        <dbReference type="ARBA" id="ARBA00022612"/>
    </source>
</evidence>
<evidence type="ECO:0000256" key="3">
    <source>
        <dbReference type="SAM" id="Phobius"/>
    </source>
</evidence>
<feature type="coiled-coil region" evidence="2">
    <location>
        <begin position="843"/>
        <end position="898"/>
    </location>
</feature>
<dbReference type="PANTHER" id="PTHR37813">
    <property type="entry name" value="FELS-2 PROPHAGE PROTEIN"/>
    <property type="match status" value="1"/>
</dbReference>